<dbReference type="Proteomes" id="UP001595823">
    <property type="component" value="Unassembled WGS sequence"/>
</dbReference>
<dbReference type="EMBL" id="JBHSDK010000023">
    <property type="protein sequence ID" value="MFC4336838.1"/>
    <property type="molecule type" value="Genomic_DNA"/>
</dbReference>
<dbReference type="RefSeq" id="WP_380623183.1">
    <property type="nucleotide sequence ID" value="NZ_JBHSDK010000023.1"/>
</dbReference>
<dbReference type="InterPro" id="IPR003673">
    <property type="entry name" value="CoA-Trfase_fam_III"/>
</dbReference>
<dbReference type="Pfam" id="PF02515">
    <property type="entry name" value="CoA_transf_3"/>
    <property type="match status" value="1"/>
</dbReference>
<reference evidence="2" key="1">
    <citation type="journal article" date="2019" name="Int. J. Syst. Evol. Microbiol.">
        <title>The Global Catalogue of Microorganisms (GCM) 10K type strain sequencing project: providing services to taxonomists for standard genome sequencing and annotation.</title>
        <authorList>
            <consortium name="The Broad Institute Genomics Platform"/>
            <consortium name="The Broad Institute Genome Sequencing Center for Infectious Disease"/>
            <person name="Wu L."/>
            <person name="Ma J."/>
        </authorList>
    </citation>
    <scope>NUCLEOTIDE SEQUENCE [LARGE SCALE GENOMIC DNA]</scope>
    <source>
        <strain evidence="2">IBRC-M 10908</strain>
    </source>
</reference>
<keyword evidence="2" id="KW-1185">Reference proteome</keyword>
<proteinExistence type="predicted"/>
<dbReference type="GO" id="GO:0016740">
    <property type="term" value="F:transferase activity"/>
    <property type="evidence" value="ECO:0007669"/>
    <property type="project" value="UniProtKB-KW"/>
</dbReference>
<dbReference type="Gene3D" id="3.40.50.10540">
    <property type="entry name" value="Crotonobetainyl-coa:carnitine coa-transferase, domain 1"/>
    <property type="match status" value="1"/>
</dbReference>
<gene>
    <name evidence="1" type="ORF">ACFPET_16680</name>
</gene>
<sequence length="238" mass="26637">MFRVLELGSYILPAYAGMVLAEQGARVVKWTHPDGAADPVQRLRRGDELWTWINHGKTLTPRHVREVADLPPGSFDVVIDNIRDSAWKKWGIDPAEQARRLSLPWVSMRDEFDGRSFDAVTQARAWMEHVPYLPFYIGDTAGGLWAAFKALSLTAGSQTGHHILRQSSCLAKLIEGELVVVEPRDQAPPWDPPGTYGADDDGAATRVVFRGTEVVEPVRDTAWKRRHLNHDGNGRIII</sequence>
<accession>A0ABV8U153</accession>
<organism evidence="1 2">
    <name type="scientific">Salininema proteolyticum</name>
    <dbReference type="NCBI Taxonomy" id="1607685"/>
    <lineage>
        <taxon>Bacteria</taxon>
        <taxon>Bacillati</taxon>
        <taxon>Actinomycetota</taxon>
        <taxon>Actinomycetes</taxon>
        <taxon>Glycomycetales</taxon>
        <taxon>Glycomycetaceae</taxon>
        <taxon>Salininema</taxon>
    </lineage>
</organism>
<comment type="caution">
    <text evidence="1">The sequence shown here is derived from an EMBL/GenBank/DDBJ whole genome shotgun (WGS) entry which is preliminary data.</text>
</comment>
<dbReference type="InterPro" id="IPR023606">
    <property type="entry name" value="CoA-Trfase_III_dom_1_sf"/>
</dbReference>
<evidence type="ECO:0000313" key="1">
    <source>
        <dbReference type="EMBL" id="MFC4336838.1"/>
    </source>
</evidence>
<evidence type="ECO:0000313" key="2">
    <source>
        <dbReference type="Proteomes" id="UP001595823"/>
    </source>
</evidence>
<name>A0ABV8U153_9ACTN</name>
<dbReference type="SUPFAM" id="SSF89796">
    <property type="entry name" value="CoA-transferase family III (CaiB/BaiF)"/>
    <property type="match status" value="1"/>
</dbReference>
<keyword evidence="1" id="KW-0808">Transferase</keyword>
<protein>
    <submittedName>
        <fullName evidence="1">CoA transferase</fullName>
    </submittedName>
</protein>